<dbReference type="SUPFAM" id="SSF100950">
    <property type="entry name" value="NagB/RpiA/CoA transferase-like"/>
    <property type="match status" value="1"/>
</dbReference>
<protein>
    <recommendedName>
        <fullName evidence="5 7">5-formyltetrahydrofolate cyclo-ligase</fullName>
        <ecNumber evidence="5 7">6.3.3.2</ecNumber>
    </recommendedName>
</protein>
<dbReference type="Pfam" id="PF01812">
    <property type="entry name" value="5-FTHF_cyc-lig"/>
    <property type="match status" value="1"/>
</dbReference>
<dbReference type="GO" id="GO:0005524">
    <property type="term" value="F:ATP binding"/>
    <property type="evidence" value="ECO:0007669"/>
    <property type="project" value="UniProtKB-KW"/>
</dbReference>
<dbReference type="EMBL" id="JH711582">
    <property type="protein sequence ID" value="EIW78624.1"/>
    <property type="molecule type" value="Genomic_DNA"/>
</dbReference>
<evidence type="ECO:0000256" key="3">
    <source>
        <dbReference type="ARBA" id="ARBA00022840"/>
    </source>
</evidence>
<dbReference type="GeneID" id="19208133"/>
<evidence type="ECO:0000256" key="6">
    <source>
        <dbReference type="PIRSR" id="PIRSR006806-1"/>
    </source>
</evidence>
<keyword evidence="7" id="KW-0479">Metal-binding</keyword>
<dbReference type="InterPro" id="IPR024185">
    <property type="entry name" value="FTHF_cligase-like_sf"/>
</dbReference>
<dbReference type="KEGG" id="cput:CONPUDRAFT_61165"/>
<keyword evidence="9" id="KW-1185">Reference proteome</keyword>
<comment type="catalytic activity">
    <reaction evidence="4 7">
        <text>(6S)-5-formyl-5,6,7,8-tetrahydrofolate + ATP = (6R)-5,10-methenyltetrahydrofolate + ADP + phosphate</text>
        <dbReference type="Rhea" id="RHEA:10488"/>
        <dbReference type="ChEBI" id="CHEBI:30616"/>
        <dbReference type="ChEBI" id="CHEBI:43474"/>
        <dbReference type="ChEBI" id="CHEBI:57455"/>
        <dbReference type="ChEBI" id="CHEBI:57457"/>
        <dbReference type="ChEBI" id="CHEBI:456216"/>
        <dbReference type="EC" id="6.3.3.2"/>
    </reaction>
</comment>
<evidence type="ECO:0000256" key="2">
    <source>
        <dbReference type="ARBA" id="ARBA00022741"/>
    </source>
</evidence>
<dbReference type="InterPro" id="IPR002698">
    <property type="entry name" value="FTHF_cligase"/>
</dbReference>
<dbReference type="GO" id="GO:0046872">
    <property type="term" value="F:metal ion binding"/>
    <property type="evidence" value="ECO:0007669"/>
    <property type="project" value="UniProtKB-KW"/>
</dbReference>
<dbReference type="GO" id="GO:0016740">
    <property type="term" value="F:transferase activity"/>
    <property type="evidence" value="ECO:0007669"/>
    <property type="project" value="UniProtKB-KW"/>
</dbReference>
<dbReference type="GO" id="GO:0005739">
    <property type="term" value="C:mitochondrion"/>
    <property type="evidence" value="ECO:0007669"/>
    <property type="project" value="TreeGrafter"/>
</dbReference>
<feature type="binding site" evidence="6">
    <location>
        <position position="30"/>
    </location>
    <ligand>
        <name>substrate</name>
    </ligand>
</feature>
<keyword evidence="3 6" id="KW-0067">ATP-binding</keyword>
<evidence type="ECO:0000256" key="1">
    <source>
        <dbReference type="ARBA" id="ARBA00010638"/>
    </source>
</evidence>
<accession>A0A5M3MIL5</accession>
<dbReference type="OrthoDB" id="2015992at2759"/>
<dbReference type="Proteomes" id="UP000053558">
    <property type="component" value="Unassembled WGS sequence"/>
</dbReference>
<gene>
    <name evidence="8" type="ORF">CONPUDRAFT_61165</name>
</gene>
<dbReference type="PIRSF" id="PIRSF006806">
    <property type="entry name" value="FTHF_cligase"/>
    <property type="match status" value="1"/>
</dbReference>
<keyword evidence="8" id="KW-0808">Transferase</keyword>
<dbReference type="PANTHER" id="PTHR23407">
    <property type="entry name" value="ATPASE INHIBITOR/5-FORMYLTETRAHYDROFOLATE CYCLO-LIGASE"/>
    <property type="match status" value="1"/>
</dbReference>
<dbReference type="NCBIfam" id="TIGR02727">
    <property type="entry name" value="MTHFS_bact"/>
    <property type="match status" value="1"/>
</dbReference>
<evidence type="ECO:0000313" key="8">
    <source>
        <dbReference type="EMBL" id="EIW78624.1"/>
    </source>
</evidence>
<organism evidence="8 9">
    <name type="scientific">Coniophora puteana (strain RWD-64-598)</name>
    <name type="common">Brown rot fungus</name>
    <dbReference type="NCBI Taxonomy" id="741705"/>
    <lineage>
        <taxon>Eukaryota</taxon>
        <taxon>Fungi</taxon>
        <taxon>Dikarya</taxon>
        <taxon>Basidiomycota</taxon>
        <taxon>Agaricomycotina</taxon>
        <taxon>Agaricomycetes</taxon>
        <taxon>Agaricomycetidae</taxon>
        <taxon>Boletales</taxon>
        <taxon>Coniophorineae</taxon>
        <taxon>Coniophoraceae</taxon>
        <taxon>Coniophora</taxon>
    </lineage>
</organism>
<comment type="similarity">
    <text evidence="1 7">Belongs to the 5-formyltetrahydrofolate cyclo-ligase family.</text>
</comment>
<dbReference type="AlphaFoldDB" id="A0A5M3MIL5"/>
<dbReference type="RefSeq" id="XP_007771145.1">
    <property type="nucleotide sequence ID" value="XM_007772955.1"/>
</dbReference>
<dbReference type="EC" id="6.3.3.2" evidence="5 7"/>
<proteinExistence type="inferred from homology"/>
<evidence type="ECO:0000313" key="9">
    <source>
        <dbReference type="Proteomes" id="UP000053558"/>
    </source>
</evidence>
<keyword evidence="7" id="KW-0460">Magnesium</keyword>
<dbReference type="OMA" id="DKWGIPT"/>
<sequence>ARAVTENVLSIPAIQRCKTVCCYLSMPSGEVHTTALAEGVLRAGKALFVPKISTNDGSMNFVRLYDSDDLKALRLGLWDIPDPTTEWQGQRREHRCPNLDVILVPGVAFDRSFSRLGHGKGYYDRFISAYTQTGRQRPLLIALAFQQQLLESGHVPVVEHDWKMDFIVTPEEILASGSS</sequence>
<dbReference type="GO" id="GO:0009396">
    <property type="term" value="P:folic acid-containing compound biosynthetic process"/>
    <property type="evidence" value="ECO:0007669"/>
    <property type="project" value="TreeGrafter"/>
</dbReference>
<feature type="binding site" evidence="6">
    <location>
        <begin position="115"/>
        <end position="123"/>
    </location>
    <ligand>
        <name>ATP</name>
        <dbReference type="ChEBI" id="CHEBI:30616"/>
    </ligand>
</feature>
<feature type="non-terminal residue" evidence="8">
    <location>
        <position position="1"/>
    </location>
</feature>
<dbReference type="Gene3D" id="3.40.50.10420">
    <property type="entry name" value="NagB/RpiA/CoA transferase-like"/>
    <property type="match status" value="1"/>
</dbReference>
<evidence type="ECO:0000256" key="7">
    <source>
        <dbReference type="RuleBase" id="RU361279"/>
    </source>
</evidence>
<keyword evidence="2 6" id="KW-0547">Nucleotide-binding</keyword>
<dbReference type="PANTHER" id="PTHR23407:SF1">
    <property type="entry name" value="5-FORMYLTETRAHYDROFOLATE CYCLO-LIGASE"/>
    <property type="match status" value="1"/>
</dbReference>
<dbReference type="GO" id="GO:0030272">
    <property type="term" value="F:5-formyltetrahydrofolate cyclo-ligase activity"/>
    <property type="evidence" value="ECO:0007669"/>
    <property type="project" value="UniProtKB-EC"/>
</dbReference>
<dbReference type="InterPro" id="IPR037171">
    <property type="entry name" value="NagB/RpiA_transferase-like"/>
</dbReference>
<evidence type="ECO:0000256" key="4">
    <source>
        <dbReference type="ARBA" id="ARBA00036539"/>
    </source>
</evidence>
<feature type="binding site" evidence="6">
    <location>
        <position position="24"/>
    </location>
    <ligand>
        <name>substrate</name>
    </ligand>
</feature>
<evidence type="ECO:0000256" key="5">
    <source>
        <dbReference type="ARBA" id="ARBA00038966"/>
    </source>
</evidence>
<comment type="caution">
    <text evidence="8">The sequence shown here is derived from an EMBL/GenBank/DDBJ whole genome shotgun (WGS) entry which is preliminary data.</text>
</comment>
<reference evidence="9" key="1">
    <citation type="journal article" date="2012" name="Science">
        <title>The Paleozoic origin of enzymatic lignin decomposition reconstructed from 31 fungal genomes.</title>
        <authorList>
            <person name="Floudas D."/>
            <person name="Binder M."/>
            <person name="Riley R."/>
            <person name="Barry K."/>
            <person name="Blanchette R.A."/>
            <person name="Henrissat B."/>
            <person name="Martinez A.T."/>
            <person name="Otillar R."/>
            <person name="Spatafora J.W."/>
            <person name="Yadav J.S."/>
            <person name="Aerts A."/>
            <person name="Benoit I."/>
            <person name="Boyd A."/>
            <person name="Carlson A."/>
            <person name="Copeland A."/>
            <person name="Coutinho P.M."/>
            <person name="de Vries R.P."/>
            <person name="Ferreira P."/>
            <person name="Findley K."/>
            <person name="Foster B."/>
            <person name="Gaskell J."/>
            <person name="Glotzer D."/>
            <person name="Gorecki P."/>
            <person name="Heitman J."/>
            <person name="Hesse C."/>
            <person name="Hori C."/>
            <person name="Igarashi K."/>
            <person name="Jurgens J.A."/>
            <person name="Kallen N."/>
            <person name="Kersten P."/>
            <person name="Kohler A."/>
            <person name="Kuees U."/>
            <person name="Kumar T.K.A."/>
            <person name="Kuo A."/>
            <person name="LaButti K."/>
            <person name="Larrondo L.F."/>
            <person name="Lindquist E."/>
            <person name="Ling A."/>
            <person name="Lombard V."/>
            <person name="Lucas S."/>
            <person name="Lundell T."/>
            <person name="Martin R."/>
            <person name="McLaughlin D.J."/>
            <person name="Morgenstern I."/>
            <person name="Morin E."/>
            <person name="Murat C."/>
            <person name="Nagy L.G."/>
            <person name="Nolan M."/>
            <person name="Ohm R.A."/>
            <person name="Patyshakuliyeva A."/>
            <person name="Rokas A."/>
            <person name="Ruiz-Duenas F.J."/>
            <person name="Sabat G."/>
            <person name="Salamov A."/>
            <person name="Samejima M."/>
            <person name="Schmutz J."/>
            <person name="Slot J.C."/>
            <person name="St John F."/>
            <person name="Stenlid J."/>
            <person name="Sun H."/>
            <person name="Sun S."/>
            <person name="Syed K."/>
            <person name="Tsang A."/>
            <person name="Wiebenga A."/>
            <person name="Young D."/>
            <person name="Pisabarro A."/>
            <person name="Eastwood D.C."/>
            <person name="Martin F."/>
            <person name="Cullen D."/>
            <person name="Grigoriev I.V."/>
            <person name="Hibbett D.S."/>
        </authorList>
    </citation>
    <scope>NUCLEOTIDE SEQUENCE [LARGE SCALE GENOMIC DNA]</scope>
    <source>
        <strain evidence="9">RWD-64-598 SS2</strain>
    </source>
</reference>
<name>A0A5M3MIL5_CONPW</name>
<comment type="cofactor">
    <cofactor evidence="7">
        <name>Mg(2+)</name>
        <dbReference type="ChEBI" id="CHEBI:18420"/>
    </cofactor>
</comment>
<dbReference type="GO" id="GO:0035999">
    <property type="term" value="P:tetrahydrofolate interconversion"/>
    <property type="evidence" value="ECO:0007669"/>
    <property type="project" value="TreeGrafter"/>
</dbReference>